<gene>
    <name evidence="2" type="ORF">AQJ46_42650</name>
</gene>
<organism evidence="2 3">
    <name type="scientific">Streptomyces canus</name>
    <dbReference type="NCBI Taxonomy" id="58343"/>
    <lineage>
        <taxon>Bacteria</taxon>
        <taxon>Bacillati</taxon>
        <taxon>Actinomycetota</taxon>
        <taxon>Actinomycetes</taxon>
        <taxon>Kitasatosporales</taxon>
        <taxon>Streptomycetaceae</taxon>
        <taxon>Streptomyces</taxon>
        <taxon>Streptomyces aurantiacus group</taxon>
    </lineage>
</organism>
<evidence type="ECO:0000313" key="2">
    <source>
        <dbReference type="EMBL" id="KUN58582.1"/>
    </source>
</evidence>
<proteinExistence type="predicted"/>
<feature type="region of interest" description="Disordered" evidence="1">
    <location>
        <begin position="64"/>
        <end position="91"/>
    </location>
</feature>
<protein>
    <submittedName>
        <fullName evidence="2">Uncharacterized protein</fullName>
    </submittedName>
</protein>
<reference evidence="2 3" key="1">
    <citation type="submission" date="2015-10" db="EMBL/GenBank/DDBJ databases">
        <title>Draft genome sequence of Streptomyces canus DSM 40017, type strain for the species Streptomyces canus.</title>
        <authorList>
            <person name="Ruckert C."/>
            <person name="Winkler A."/>
            <person name="Kalinowski J."/>
            <person name="Kampfer P."/>
            <person name="Glaeser S."/>
        </authorList>
    </citation>
    <scope>NUCLEOTIDE SEQUENCE [LARGE SCALE GENOMIC DNA]</scope>
    <source>
        <strain evidence="2 3">DSM 40017</strain>
    </source>
</reference>
<evidence type="ECO:0000313" key="3">
    <source>
        <dbReference type="Proteomes" id="UP000053669"/>
    </source>
</evidence>
<dbReference type="AlphaFoldDB" id="A0A101RN24"/>
<comment type="caution">
    <text evidence="2">The sequence shown here is derived from an EMBL/GenBank/DDBJ whole genome shotgun (WGS) entry which is preliminary data.</text>
</comment>
<accession>A0A101RN24</accession>
<sequence>MGRAVAAQRRLGVQGRFDAVAVTMPQCRRAPPFLGAGEGEPCRPGSSLTEEQIRRGAPYDLRGSVAQQSSSALAPPCDHAVQTEGDRRDIG</sequence>
<dbReference type="Proteomes" id="UP000053669">
    <property type="component" value="Unassembled WGS sequence"/>
</dbReference>
<name>A0A101RN24_9ACTN</name>
<dbReference type="EMBL" id="LMWU01000056">
    <property type="protein sequence ID" value="KUN58582.1"/>
    <property type="molecule type" value="Genomic_DNA"/>
</dbReference>
<evidence type="ECO:0000256" key="1">
    <source>
        <dbReference type="SAM" id="MobiDB-lite"/>
    </source>
</evidence>